<dbReference type="Gene3D" id="6.10.250.3150">
    <property type="match status" value="1"/>
</dbReference>
<dbReference type="AlphaFoldDB" id="A0A0F4NMI4"/>
<dbReference type="Gene3D" id="2.70.70.10">
    <property type="entry name" value="Glucose Permease (Domain IIA)"/>
    <property type="match status" value="1"/>
</dbReference>
<dbReference type="PANTHER" id="PTHR21666:SF270">
    <property type="entry name" value="MUREIN HYDROLASE ACTIVATOR ENVC"/>
    <property type="match status" value="1"/>
</dbReference>
<dbReference type="RefSeq" id="WP_045954539.1">
    <property type="nucleotide sequence ID" value="NZ_JXXV01000010.1"/>
</dbReference>
<accession>A0A0F4NMI4</accession>
<gene>
    <name evidence="4" type="ORF">TW81_04510</name>
</gene>
<dbReference type="EMBL" id="JXXV01000010">
    <property type="protein sequence ID" value="KJY84312.1"/>
    <property type="molecule type" value="Genomic_DNA"/>
</dbReference>
<evidence type="ECO:0000313" key="5">
    <source>
        <dbReference type="Proteomes" id="UP000033673"/>
    </source>
</evidence>
<evidence type="ECO:0000313" key="4">
    <source>
        <dbReference type="EMBL" id="KJY84312.1"/>
    </source>
</evidence>
<dbReference type="Proteomes" id="UP000033673">
    <property type="component" value="Unassembled WGS sequence"/>
</dbReference>
<feature type="region of interest" description="Disordered" evidence="2">
    <location>
        <begin position="189"/>
        <end position="209"/>
    </location>
</feature>
<sequence length="378" mass="42431">MISPRVRTFISSKVWLAVGLMLSAYAILPSYAASNAELKGVSGEISRQKQSLTSQQKKLDSLQQSLKSQEITITRLEAEIKATKASLATTNQNITQLESKVEQLEQQKKAQSDRLAELLQIYYVTQRAKSSSNILNQGVEEDRISQYFQHLAKQRAATINELEKTAEELDNSREQLKLEKQQITSLLNQQTNKRDQLAKTQSQRKGTVSQIRKSISNDKVYLSELQRNETRLKAEIAKAAKRNSIPMDGLARQKGKLPWPLKGSILHNYGTRQTGQINWKGMVIDANYGQSVKAVYSGTVVFADYLRGYGLVILLDHGKGDMTLYGFNQSLLKKEGDKVSAGEKIALAGDTGGQPRPSLYFEIRRNSKTHNPKSWLTR</sequence>
<feature type="compositionally biased region" description="Polar residues" evidence="2">
    <location>
        <begin position="198"/>
        <end position="209"/>
    </location>
</feature>
<evidence type="ECO:0000256" key="2">
    <source>
        <dbReference type="SAM" id="MobiDB-lite"/>
    </source>
</evidence>
<evidence type="ECO:0000259" key="3">
    <source>
        <dbReference type="Pfam" id="PF01551"/>
    </source>
</evidence>
<organism evidence="4 5">
    <name type="scientific">Vibrio galatheae</name>
    <dbReference type="NCBI Taxonomy" id="579748"/>
    <lineage>
        <taxon>Bacteria</taxon>
        <taxon>Pseudomonadati</taxon>
        <taxon>Pseudomonadota</taxon>
        <taxon>Gammaproteobacteria</taxon>
        <taxon>Vibrionales</taxon>
        <taxon>Vibrionaceae</taxon>
        <taxon>Vibrio</taxon>
    </lineage>
</organism>
<feature type="coiled-coil region" evidence="1">
    <location>
        <begin position="45"/>
        <end position="121"/>
    </location>
</feature>
<proteinExistence type="predicted"/>
<keyword evidence="1" id="KW-0175">Coiled coil</keyword>
<dbReference type="GO" id="GO:0004222">
    <property type="term" value="F:metalloendopeptidase activity"/>
    <property type="evidence" value="ECO:0007669"/>
    <property type="project" value="TreeGrafter"/>
</dbReference>
<keyword evidence="5" id="KW-1185">Reference proteome</keyword>
<dbReference type="PATRIC" id="fig|579748.3.peg.922"/>
<dbReference type="PANTHER" id="PTHR21666">
    <property type="entry name" value="PEPTIDASE-RELATED"/>
    <property type="match status" value="1"/>
</dbReference>
<reference evidence="4 5" key="1">
    <citation type="journal article" date="2015" name="BMC Genomics">
        <title>Genome mining reveals unlocked bioactive potential of marine Gram-negative bacteria.</title>
        <authorList>
            <person name="Machado H."/>
            <person name="Sonnenschein E.C."/>
            <person name="Melchiorsen J."/>
            <person name="Gram L."/>
        </authorList>
    </citation>
    <scope>NUCLEOTIDE SEQUENCE [LARGE SCALE GENOMIC DNA]</scope>
    <source>
        <strain evidence="4 5">S2757</strain>
    </source>
</reference>
<protein>
    <submittedName>
        <fullName evidence="4">Peptidase M23</fullName>
    </submittedName>
</protein>
<dbReference type="InterPro" id="IPR011055">
    <property type="entry name" value="Dup_hybrid_motif"/>
</dbReference>
<dbReference type="SUPFAM" id="SSF51261">
    <property type="entry name" value="Duplicated hybrid motif"/>
    <property type="match status" value="1"/>
</dbReference>
<dbReference type="InterPro" id="IPR050570">
    <property type="entry name" value="Cell_wall_metabolism_enzyme"/>
</dbReference>
<name>A0A0F4NMI4_9VIBR</name>
<dbReference type="OrthoDB" id="9784703at2"/>
<dbReference type="FunFam" id="2.70.70.10:FF:000003">
    <property type="entry name" value="Murein hydrolase activator EnvC"/>
    <property type="match status" value="1"/>
</dbReference>
<evidence type="ECO:0000256" key="1">
    <source>
        <dbReference type="SAM" id="Coils"/>
    </source>
</evidence>
<feature type="domain" description="M23ase beta-sheet core" evidence="3">
    <location>
        <begin position="279"/>
        <end position="372"/>
    </location>
</feature>
<comment type="caution">
    <text evidence="4">The sequence shown here is derived from an EMBL/GenBank/DDBJ whole genome shotgun (WGS) entry which is preliminary data.</text>
</comment>
<dbReference type="Pfam" id="PF01551">
    <property type="entry name" value="Peptidase_M23"/>
    <property type="match status" value="1"/>
</dbReference>
<dbReference type="InterPro" id="IPR016047">
    <property type="entry name" value="M23ase_b-sheet_dom"/>
</dbReference>
<dbReference type="STRING" id="579748.TW81_04510"/>
<dbReference type="CDD" id="cd12797">
    <property type="entry name" value="M23_peptidase"/>
    <property type="match status" value="1"/>
</dbReference>